<dbReference type="GeneID" id="89922635"/>
<dbReference type="Pfam" id="PF26534">
    <property type="entry name" value="NTF2_7"/>
    <property type="match status" value="1"/>
</dbReference>
<evidence type="ECO:0000313" key="2">
    <source>
        <dbReference type="EMBL" id="KAK5174207.1"/>
    </source>
</evidence>
<keyword evidence="3" id="KW-1185">Reference proteome</keyword>
<dbReference type="InterPro" id="IPR058645">
    <property type="entry name" value="NTF2-like_dom_7"/>
</dbReference>
<organism evidence="2 3">
    <name type="scientific">Saxophila tyrrhenica</name>
    <dbReference type="NCBI Taxonomy" id="1690608"/>
    <lineage>
        <taxon>Eukaryota</taxon>
        <taxon>Fungi</taxon>
        <taxon>Dikarya</taxon>
        <taxon>Ascomycota</taxon>
        <taxon>Pezizomycotina</taxon>
        <taxon>Dothideomycetes</taxon>
        <taxon>Dothideomycetidae</taxon>
        <taxon>Mycosphaerellales</taxon>
        <taxon>Extremaceae</taxon>
        <taxon>Saxophila</taxon>
    </lineage>
</organism>
<sequence length="161" mass="17954">MATADNVEHFFSQYTDAFARKLFTPDVVDYTDSVQFLMNNGTRACPKPLGSQTFPNRTSLIESQGAMGSLPWKNENVFWDCKNVFIRWVSNQHPLRVQGIAIFHTVAYPNATREIPYKIDHVLSEFNSGAWLVNLGNYQGVGFAPGCEGVLVPIGHQSLTA</sequence>
<reference evidence="2 3" key="1">
    <citation type="submission" date="2023-08" db="EMBL/GenBank/DDBJ databases">
        <title>Black Yeasts Isolated from many extreme environments.</title>
        <authorList>
            <person name="Coleine C."/>
            <person name="Stajich J.E."/>
            <person name="Selbmann L."/>
        </authorList>
    </citation>
    <scope>NUCLEOTIDE SEQUENCE [LARGE SCALE GENOMIC DNA]</scope>
    <source>
        <strain evidence="2 3">CCFEE 5935</strain>
    </source>
</reference>
<comment type="caution">
    <text evidence="2">The sequence shown here is derived from an EMBL/GenBank/DDBJ whole genome shotgun (WGS) entry which is preliminary data.</text>
</comment>
<evidence type="ECO:0000313" key="3">
    <source>
        <dbReference type="Proteomes" id="UP001337655"/>
    </source>
</evidence>
<dbReference type="EMBL" id="JAVRRT010000002">
    <property type="protein sequence ID" value="KAK5174207.1"/>
    <property type="molecule type" value="Genomic_DNA"/>
</dbReference>
<name>A0AAV9PPI7_9PEZI</name>
<evidence type="ECO:0000259" key="1">
    <source>
        <dbReference type="Pfam" id="PF26534"/>
    </source>
</evidence>
<protein>
    <recommendedName>
        <fullName evidence="1">NTF2-like domain-containing protein</fullName>
    </recommendedName>
</protein>
<feature type="domain" description="NTF2-like" evidence="1">
    <location>
        <begin position="4"/>
        <end position="137"/>
    </location>
</feature>
<proteinExistence type="predicted"/>
<dbReference type="Proteomes" id="UP001337655">
    <property type="component" value="Unassembled WGS sequence"/>
</dbReference>
<dbReference type="AlphaFoldDB" id="A0AAV9PPI7"/>
<gene>
    <name evidence="2" type="ORF">LTR77_001287</name>
</gene>
<dbReference type="RefSeq" id="XP_064662876.1">
    <property type="nucleotide sequence ID" value="XM_064798549.1"/>
</dbReference>
<accession>A0AAV9PPI7</accession>